<dbReference type="Gene3D" id="2.160.20.120">
    <property type="match status" value="1"/>
</dbReference>
<feature type="chain" id="PRO_5020454113" evidence="2">
    <location>
        <begin position="26"/>
        <end position="237"/>
    </location>
</feature>
<dbReference type="RefSeq" id="WP_133576371.1">
    <property type="nucleotide sequence ID" value="NZ_SNYC01000004.1"/>
</dbReference>
<gene>
    <name evidence="4" type="ORF">ATK78_2528</name>
</gene>
<evidence type="ECO:0000259" key="3">
    <source>
        <dbReference type="Pfam" id="PF10988"/>
    </source>
</evidence>
<dbReference type="Proteomes" id="UP000295620">
    <property type="component" value="Unassembled WGS sequence"/>
</dbReference>
<dbReference type="InterPro" id="IPR021255">
    <property type="entry name" value="DUF2807"/>
</dbReference>
<feature type="compositionally biased region" description="Polar residues" evidence="1">
    <location>
        <begin position="222"/>
        <end position="231"/>
    </location>
</feature>
<feature type="domain" description="Putative auto-transporter adhesin head GIN" evidence="3">
    <location>
        <begin position="35"/>
        <end position="220"/>
    </location>
</feature>
<dbReference type="OrthoDB" id="942536at2"/>
<protein>
    <submittedName>
        <fullName evidence="4">Putative autotransporter adhesin-like protein</fullName>
    </submittedName>
</protein>
<feature type="region of interest" description="Disordered" evidence="1">
    <location>
        <begin position="209"/>
        <end position="237"/>
    </location>
</feature>
<feature type="signal peptide" evidence="2">
    <location>
        <begin position="1"/>
        <end position="25"/>
    </location>
</feature>
<keyword evidence="5" id="KW-1185">Reference proteome</keyword>
<reference evidence="4 5" key="1">
    <citation type="submission" date="2019-03" db="EMBL/GenBank/DDBJ databases">
        <title>Genomic Encyclopedia of Archaeal and Bacterial Type Strains, Phase II (KMG-II): from individual species to whole genera.</title>
        <authorList>
            <person name="Goeker M."/>
        </authorList>
    </citation>
    <scope>NUCLEOTIDE SEQUENCE [LARGE SCALE GENOMIC DNA]</scope>
    <source>
        <strain evidence="4 5">DSM 19035</strain>
    </source>
</reference>
<accession>A0A4R6T011</accession>
<dbReference type="AlphaFoldDB" id="A0A4R6T011"/>
<evidence type="ECO:0000313" key="4">
    <source>
        <dbReference type="EMBL" id="TDQ10362.1"/>
    </source>
</evidence>
<keyword evidence="2" id="KW-0732">Signal</keyword>
<dbReference type="Pfam" id="PF10988">
    <property type="entry name" value="DUF2807"/>
    <property type="match status" value="1"/>
</dbReference>
<evidence type="ECO:0000313" key="5">
    <source>
        <dbReference type="Proteomes" id="UP000295620"/>
    </source>
</evidence>
<sequence>MRNLFTIKSASLLLVFSIAALSLKAQETKDFQIKNFTEISVASGIDLYLTQGSAEQVKVVTHSDLMKNLVIIKEGNALKISYKDNVSWSRIVKGQSIKVYVSYKTLQALSASGGSDVYTQNTLKTDRLVVKGSGGSDLKLNVVTKDIQIQISGGSDVELKGTGVNMDAKASGGSDIDAYGFVTEYAKVTVSGGSDGNVNVSKALEASATGGSDVNYKGNPSVKKTSLSKSGDVNKID</sequence>
<proteinExistence type="predicted"/>
<evidence type="ECO:0000256" key="1">
    <source>
        <dbReference type="SAM" id="MobiDB-lite"/>
    </source>
</evidence>
<organism evidence="4 5">
    <name type="scientific">Pedobacter metabolipauper</name>
    <dbReference type="NCBI Taxonomy" id="425513"/>
    <lineage>
        <taxon>Bacteria</taxon>
        <taxon>Pseudomonadati</taxon>
        <taxon>Bacteroidota</taxon>
        <taxon>Sphingobacteriia</taxon>
        <taxon>Sphingobacteriales</taxon>
        <taxon>Sphingobacteriaceae</taxon>
        <taxon>Pedobacter</taxon>
    </lineage>
</organism>
<dbReference type="EMBL" id="SNYC01000004">
    <property type="protein sequence ID" value="TDQ10362.1"/>
    <property type="molecule type" value="Genomic_DNA"/>
</dbReference>
<comment type="caution">
    <text evidence="4">The sequence shown here is derived from an EMBL/GenBank/DDBJ whole genome shotgun (WGS) entry which is preliminary data.</text>
</comment>
<name>A0A4R6T011_9SPHI</name>
<evidence type="ECO:0000256" key="2">
    <source>
        <dbReference type="SAM" id="SignalP"/>
    </source>
</evidence>